<dbReference type="OrthoDB" id="2665147at2"/>
<sequence length="79" mass="9194">MAGFREWEANRSEATERKGRDNHLVVLFAESQDNDCNMAMVLESWKRRGPRYRLGTTTICMPPTEQIRLQLGEARLQKV</sequence>
<keyword evidence="2" id="KW-1185">Reference proteome</keyword>
<dbReference type="Proteomes" id="UP000028123">
    <property type="component" value="Unassembled WGS sequence"/>
</dbReference>
<protein>
    <submittedName>
        <fullName evidence="1">Uncharacterized protein</fullName>
    </submittedName>
</protein>
<accession>A0A081P4Y6</accession>
<dbReference type="EMBL" id="JNVM01000010">
    <property type="protein sequence ID" value="KEQ25759.1"/>
    <property type="molecule type" value="Genomic_DNA"/>
</dbReference>
<dbReference type="RefSeq" id="WP_036682359.1">
    <property type="nucleotide sequence ID" value="NZ_FYEP01000024.1"/>
</dbReference>
<evidence type="ECO:0000313" key="2">
    <source>
        <dbReference type="Proteomes" id="UP000028123"/>
    </source>
</evidence>
<reference evidence="1 2" key="1">
    <citation type="submission" date="2014-06" db="EMBL/GenBank/DDBJ databases">
        <title>Draft genome sequence of Paenibacillus sp. MSt1.</title>
        <authorList>
            <person name="Aw Y.K."/>
            <person name="Ong K.S."/>
            <person name="Gan H.M."/>
            <person name="Lee S.M."/>
        </authorList>
    </citation>
    <scope>NUCLEOTIDE SEQUENCE [LARGE SCALE GENOMIC DNA]</scope>
    <source>
        <strain evidence="1 2">MSt1</strain>
    </source>
</reference>
<comment type="caution">
    <text evidence="1">The sequence shown here is derived from an EMBL/GenBank/DDBJ whole genome shotgun (WGS) entry which is preliminary data.</text>
</comment>
<dbReference type="AlphaFoldDB" id="A0A081P4Y6"/>
<proteinExistence type="predicted"/>
<name>A0A081P4Y6_9BACL</name>
<gene>
    <name evidence="1" type="ORF">ET33_03355</name>
</gene>
<organism evidence="1 2">
    <name type="scientific">Paenibacillus tyrfis</name>
    <dbReference type="NCBI Taxonomy" id="1501230"/>
    <lineage>
        <taxon>Bacteria</taxon>
        <taxon>Bacillati</taxon>
        <taxon>Bacillota</taxon>
        <taxon>Bacilli</taxon>
        <taxon>Bacillales</taxon>
        <taxon>Paenibacillaceae</taxon>
        <taxon>Paenibacillus</taxon>
    </lineage>
</organism>
<evidence type="ECO:0000313" key="1">
    <source>
        <dbReference type="EMBL" id="KEQ25759.1"/>
    </source>
</evidence>